<protein>
    <submittedName>
        <fullName evidence="1">Uncharacterized protein</fullName>
    </submittedName>
</protein>
<dbReference type="EMBL" id="BK016158">
    <property type="protein sequence ID" value="DAF98982.1"/>
    <property type="molecule type" value="Genomic_DNA"/>
</dbReference>
<evidence type="ECO:0000313" key="1">
    <source>
        <dbReference type="EMBL" id="DAF98982.1"/>
    </source>
</evidence>
<organism evidence="1">
    <name type="scientific">Siphoviridae sp. ctEP635</name>
    <dbReference type="NCBI Taxonomy" id="2825396"/>
    <lineage>
        <taxon>Viruses</taxon>
        <taxon>Duplodnaviria</taxon>
        <taxon>Heunggongvirae</taxon>
        <taxon>Uroviricota</taxon>
        <taxon>Caudoviricetes</taxon>
    </lineage>
</organism>
<reference evidence="1" key="1">
    <citation type="journal article" date="2021" name="Proc. Natl. Acad. Sci. U.S.A.">
        <title>A Catalog of Tens of Thousands of Viruses from Human Metagenomes Reveals Hidden Associations with Chronic Diseases.</title>
        <authorList>
            <person name="Tisza M.J."/>
            <person name="Buck C.B."/>
        </authorList>
    </citation>
    <scope>NUCLEOTIDE SEQUENCE</scope>
    <source>
        <strain evidence="1">CtEP635</strain>
    </source>
</reference>
<accession>A0A8S5UX96</accession>
<name>A0A8S5UX96_9CAUD</name>
<proteinExistence type="predicted"/>
<sequence>MADFTDSITGTKIDLATLTDRDLAELQTMTAWEINQRLTIAGGPVKLAALFAEYEAAGGDRGLLLDAVDPTIRAPLTASAPTQPVEEPF</sequence>